<accession>A0A9N9D9U2</accession>
<dbReference type="AlphaFoldDB" id="A0A9N9D9U2"/>
<proteinExistence type="predicted"/>
<name>A0A9N9D9U2_FUNMO</name>
<dbReference type="EMBL" id="CAJVPP010003403">
    <property type="protein sequence ID" value="CAG8628465.1"/>
    <property type="molecule type" value="Genomic_DNA"/>
</dbReference>
<reference evidence="1" key="1">
    <citation type="submission" date="2021-06" db="EMBL/GenBank/DDBJ databases">
        <authorList>
            <person name="Kallberg Y."/>
            <person name="Tangrot J."/>
            <person name="Rosling A."/>
        </authorList>
    </citation>
    <scope>NUCLEOTIDE SEQUENCE</scope>
    <source>
        <strain evidence="1">87-6 pot B 2015</strain>
    </source>
</reference>
<gene>
    <name evidence="1" type="ORF">FMOSSE_LOCUS10358</name>
</gene>
<keyword evidence="2" id="KW-1185">Reference proteome</keyword>
<comment type="caution">
    <text evidence="1">The sequence shown here is derived from an EMBL/GenBank/DDBJ whole genome shotgun (WGS) entry which is preliminary data.</text>
</comment>
<protein>
    <submittedName>
        <fullName evidence="1">5660_t:CDS:1</fullName>
    </submittedName>
</protein>
<evidence type="ECO:0000313" key="1">
    <source>
        <dbReference type="EMBL" id="CAG8628465.1"/>
    </source>
</evidence>
<organism evidence="1 2">
    <name type="scientific">Funneliformis mosseae</name>
    <name type="common">Endomycorrhizal fungus</name>
    <name type="synonym">Glomus mosseae</name>
    <dbReference type="NCBI Taxonomy" id="27381"/>
    <lineage>
        <taxon>Eukaryota</taxon>
        <taxon>Fungi</taxon>
        <taxon>Fungi incertae sedis</taxon>
        <taxon>Mucoromycota</taxon>
        <taxon>Glomeromycotina</taxon>
        <taxon>Glomeromycetes</taxon>
        <taxon>Glomerales</taxon>
        <taxon>Glomeraceae</taxon>
        <taxon>Funneliformis</taxon>
    </lineage>
</organism>
<evidence type="ECO:0000313" key="2">
    <source>
        <dbReference type="Proteomes" id="UP000789375"/>
    </source>
</evidence>
<dbReference type="Proteomes" id="UP000789375">
    <property type="component" value="Unassembled WGS sequence"/>
</dbReference>
<sequence length="139" mass="16301">MSNYCNHYKDVAIFWNNIEDDLANIAIKSATYFVMQNTATILQTAISRSDATYYTVILICQNLSLELLENIDNLFSFYETPSVYKQLETSLLISYSQNRKHDHKPEDDYDTKEKMTQIKLLLEGKIFLRLLIILIFEKN</sequence>